<feature type="chain" id="PRO_5043132859" evidence="1">
    <location>
        <begin position="19"/>
        <end position="91"/>
    </location>
</feature>
<name>A0A0R3WHM4_HYDTA</name>
<accession>A0A0R3WHM4</accession>
<evidence type="ECO:0000256" key="1">
    <source>
        <dbReference type="SAM" id="SignalP"/>
    </source>
</evidence>
<keyword evidence="3" id="KW-1185">Reference proteome</keyword>
<reference evidence="4" key="1">
    <citation type="submission" date="2017-02" db="UniProtKB">
        <authorList>
            <consortium name="WormBaseParasite"/>
        </authorList>
    </citation>
    <scope>IDENTIFICATION</scope>
</reference>
<dbReference type="EMBL" id="UYWX01000003">
    <property type="protein sequence ID" value="VDM15718.1"/>
    <property type="molecule type" value="Genomic_DNA"/>
</dbReference>
<protein>
    <submittedName>
        <fullName evidence="4">Secreted protein</fullName>
    </submittedName>
</protein>
<gene>
    <name evidence="2" type="ORF">TTAC_LOCUS49</name>
</gene>
<evidence type="ECO:0000313" key="2">
    <source>
        <dbReference type="EMBL" id="VDM15718.1"/>
    </source>
</evidence>
<keyword evidence="1" id="KW-0732">Signal</keyword>
<dbReference type="AlphaFoldDB" id="A0A0R3WHM4"/>
<reference evidence="2 3" key="2">
    <citation type="submission" date="2018-11" db="EMBL/GenBank/DDBJ databases">
        <authorList>
            <consortium name="Pathogen Informatics"/>
        </authorList>
    </citation>
    <scope>NUCLEOTIDE SEQUENCE [LARGE SCALE GENOMIC DNA]</scope>
</reference>
<evidence type="ECO:0000313" key="3">
    <source>
        <dbReference type="Proteomes" id="UP000274429"/>
    </source>
</evidence>
<feature type="signal peptide" evidence="1">
    <location>
        <begin position="1"/>
        <end position="18"/>
    </location>
</feature>
<organism evidence="4">
    <name type="scientific">Hydatigena taeniaeformis</name>
    <name type="common">Feline tapeworm</name>
    <name type="synonym">Taenia taeniaeformis</name>
    <dbReference type="NCBI Taxonomy" id="6205"/>
    <lineage>
        <taxon>Eukaryota</taxon>
        <taxon>Metazoa</taxon>
        <taxon>Spiralia</taxon>
        <taxon>Lophotrochozoa</taxon>
        <taxon>Platyhelminthes</taxon>
        <taxon>Cestoda</taxon>
        <taxon>Eucestoda</taxon>
        <taxon>Cyclophyllidea</taxon>
        <taxon>Taeniidae</taxon>
        <taxon>Hydatigera</taxon>
    </lineage>
</organism>
<sequence length="91" mass="10272">MVLVWALVIPTISSISMSYQLPRRSATTHSLLTDRCDVAMRLQCTAAAHSTNHPSRYTPTHRLVYPKARHISTAVIDRWFRVGAIFGLHIT</sequence>
<dbReference type="WBParaSite" id="TTAC_0000004801-mRNA-1">
    <property type="protein sequence ID" value="TTAC_0000004801-mRNA-1"/>
    <property type="gene ID" value="TTAC_0000004801"/>
</dbReference>
<dbReference type="Proteomes" id="UP000274429">
    <property type="component" value="Unassembled WGS sequence"/>
</dbReference>
<proteinExistence type="predicted"/>
<evidence type="ECO:0000313" key="4">
    <source>
        <dbReference type="WBParaSite" id="TTAC_0000004801-mRNA-1"/>
    </source>
</evidence>